<reference evidence="1 2" key="1">
    <citation type="journal article" date="2016" name="Int. J. Syst. Evol. Microbiol.">
        <title>Tessaracoccus flavus sp. nov., isolated from the drainage system of a lindane-producing factory.</title>
        <authorList>
            <person name="Kumari R."/>
            <person name="Singh P."/>
            <person name="Schumann P."/>
            <person name="Lal R."/>
        </authorList>
    </citation>
    <scope>NUCLEOTIDE SEQUENCE [LARGE SCALE GENOMIC DNA]</scope>
    <source>
        <strain evidence="1 2">RP1T</strain>
    </source>
</reference>
<dbReference type="AlphaFoldDB" id="A0A1Q2CIF9"/>
<accession>A0A1Q2CIF9</accession>
<dbReference type="KEGG" id="tfl:RPIT_14340"/>
<keyword evidence="2" id="KW-1185">Reference proteome</keyword>
<dbReference type="STRING" id="1610493.RPIT_14340"/>
<sequence length="208" mass="22447">MSEESNYTLDDVARRFRRAVAQDPQWSDPSPGTWEAIAAATGVAPSQSPAPDASEPQAAPSVSRRGWLFGAGGLVVGAIAGAVGMRMADGFFDDLEEAVRRAELTPLDRPDQRLGTAELLRQQFGYSLSVEVPEGVSNPDGYVEVWLINTDGQRMVSVGVFAADSIGRFSIDEALIEGGYLIVDLSNEQFDDEPRHSGDTIMRGELRS</sequence>
<organism evidence="1 2">
    <name type="scientific">Tessaracoccus flavus</name>
    <dbReference type="NCBI Taxonomy" id="1610493"/>
    <lineage>
        <taxon>Bacteria</taxon>
        <taxon>Bacillati</taxon>
        <taxon>Actinomycetota</taxon>
        <taxon>Actinomycetes</taxon>
        <taxon>Propionibacteriales</taxon>
        <taxon>Propionibacteriaceae</taxon>
        <taxon>Tessaracoccus</taxon>
    </lineage>
</organism>
<evidence type="ECO:0000313" key="1">
    <source>
        <dbReference type="EMBL" id="AQP45840.1"/>
    </source>
</evidence>
<dbReference type="EMBL" id="CP019605">
    <property type="protein sequence ID" value="AQP45840.1"/>
    <property type="molecule type" value="Genomic_DNA"/>
</dbReference>
<dbReference type="RefSeq" id="WP_162274588.1">
    <property type="nucleotide sequence ID" value="NZ_CP019605.1"/>
</dbReference>
<evidence type="ECO:0000313" key="2">
    <source>
        <dbReference type="Proteomes" id="UP000188324"/>
    </source>
</evidence>
<gene>
    <name evidence="1" type="ORF">RPIT_14340</name>
</gene>
<protein>
    <submittedName>
        <fullName evidence="1">Uncharacterized protein</fullName>
    </submittedName>
</protein>
<name>A0A1Q2CIF9_9ACTN</name>
<proteinExistence type="predicted"/>
<dbReference type="Proteomes" id="UP000188324">
    <property type="component" value="Chromosome"/>
</dbReference>